<proteinExistence type="predicted"/>
<name>A0ABQ5SCR2_9CHLO</name>
<dbReference type="InterPro" id="IPR036893">
    <property type="entry name" value="SBP_sf"/>
</dbReference>
<evidence type="ECO:0000256" key="5">
    <source>
        <dbReference type="SAM" id="MobiDB-lite"/>
    </source>
</evidence>
<sequence length="1871" mass="192991">MATGGIEHAQWAASSVDWNTLTMEAYNTHGTGKKRKPGTSICQVPGCNVDLSDAKPYFKRHCICSTHMKASQVLINGEKMRYCQQCGRFENLDQFVGSNRSCKMSLDRRSAIAQASKQKGSRSIRSRDQQGGREQSTNDNTSSDKGDASGSAWGSPAEVVRTESGMRTAPGDQSCVTRDIDLTADSSNPQSQSLGSRLTGIPANSLTAGVFHDPPALNLRPVGACSINPNSNIQLTCGTHNAPGDDTTVPHINRPLGSAPQHKSAAQLNSSGSIGLAGLNLQPTPGVRWPNAKMSGCGGGGRSGGVDSDSGNAVGDIQGARHPLRSHLGSADAPLPTLLNHRESPLPRAGSKSLAPSEVQPMILPTVLAGAAEWAPPGSGSIGIARVGNGGMGSTAAASVNQTLTYPRLGRLLGGSTQPSLFSAAPSSVVAALGSASLLGIHDPRLEMQLQDIVNSVQLEGQGWYGGASTAAMEVSAYATSGGGGDVAGNGEVRTLCGGVIGGDGVTISQQACQVYGSFAGAEPGSDVSAGLDAAACKSRHFLRCGPGSASLNNAVAGGSINNQPPTSGPSATADPGLWHQAVGDGGSSSHWKADLGPRGHTHGNSTSLGTCIQYLQQQQQQQQQLQQLQQQQQQQLLSMSQRQAYAYGLSNAGGGSGIGADTSFQGIAASMALGPGRRSTRELLRYRPGEPDQLVRMALKLTNRSPDELEPSTIASLRQMLSVYDKLQSVQGYVRPGCTQLIVDAHRQMDTGQPGPAAATGGGRGGAGGDTAPRGSLFDNDDSTCTSRGATGSRFVLGSGLVDDDGSASNPTSSSSSWCDTSNYNSQQSRGEMPLSLREMLIEAGGATDAEALLRNPVVLTALRDIATCNETALICQVDDLALSVGKDGTVGETFKLHDLPTIVAASCAATSPDNAVADVTVYGTNLDSVGVIFWARIHGVCYQLQACASCGGGVKLRLPPLTQVGLLQLEAGTPEGMAVGPSYPLLVLPSAEAVDEVHAIAHAMGPASLRRFIADFGFVLGVNALLSQPLNGVVPAKCGPLVSLLTQTMDNGDSTHSADLQVHGTWGSMESTGVGCRCVGGNGVGSSGDAAVDAARDDSESSRSSDVAFISAVAASIAAAVSSPQLQQAPPRRRAMMSRGSSRNSSPPCSSGAGCGSVLGLAADPTEAMTNADDEQVVELLLDAGAVRNLLETSLALLRVLVDRRMHHCTKLLVSRLCELAERFPDRVHCGLAPLPDPNSGFGMMHSAARAGDVELLMNLMELEGLLGEHCSLFARGINGVTPLHLMAVLPHAPQLLGSLQRLHPEVKQALHSSTADDGTTPLQLYRILHMAGVESQTGAGAGAGTSLPSPARVEEGSMSRTVSVVAGAGAGAGAGPAPLRLHAPLPGMVAGTAALPVDMLLAAAATAELGTPSEPWAAQGDSVASIREVPSLVGRTRPVLLGHRTLREMTAVLMKNLEVSPSADDLLKGDGNQDCSNEATVSDVHTVARNADGSAASQLTLLATAATRPSELSWCRPVPGQQRVYERRQTSQLAYSTAPTSMAHAMLEAAACGSPSMNRRRNTEAVSCTRTSTATARLVGVTSESAATSAIAWGQQSADLKHPLPWPSFLQLTGHEVAVAAGTGGDVSNGGAGEEVAMRLEAQGEAWTVQGKESNTATAAVLRNRRVGVSGHLIDPIEALVTSMIADERLAAVIAQRAVDGVDDSACGGEESVASTSSFGASNSTCCSVRNAAAAIAVALGASEPWTLSTEASCWARPPVNGEQRLLQQQRRRGMPSAPPAEAEAALAEMAEICTFGFDNSFIHTLPEETEAQEATLTRRPDSVLAAAVGAAPTVAGVKLKRCSSSPIEAEEPEGWGSRVRTASACKQ</sequence>
<feature type="compositionally biased region" description="Polar residues" evidence="5">
    <location>
        <begin position="556"/>
        <end position="571"/>
    </location>
</feature>
<keyword evidence="1" id="KW-0479">Metal-binding</keyword>
<evidence type="ECO:0000256" key="1">
    <source>
        <dbReference type="ARBA" id="ARBA00022723"/>
    </source>
</evidence>
<dbReference type="EMBL" id="BSDZ01000078">
    <property type="protein sequence ID" value="GLI67695.1"/>
    <property type="molecule type" value="Genomic_DNA"/>
</dbReference>
<dbReference type="InterPro" id="IPR004333">
    <property type="entry name" value="SBP_dom"/>
</dbReference>
<feature type="region of interest" description="Disordered" evidence="5">
    <location>
        <begin position="556"/>
        <end position="604"/>
    </location>
</feature>
<evidence type="ECO:0000313" key="8">
    <source>
        <dbReference type="Proteomes" id="UP001165090"/>
    </source>
</evidence>
<feature type="compositionally biased region" description="Low complexity" evidence="5">
    <location>
        <begin position="751"/>
        <end position="760"/>
    </location>
</feature>
<evidence type="ECO:0000256" key="3">
    <source>
        <dbReference type="ARBA" id="ARBA00022833"/>
    </source>
</evidence>
<dbReference type="Pfam" id="PF03110">
    <property type="entry name" value="SBP"/>
    <property type="match status" value="1"/>
</dbReference>
<feature type="compositionally biased region" description="Gly residues" evidence="5">
    <location>
        <begin position="761"/>
        <end position="770"/>
    </location>
</feature>
<keyword evidence="2" id="KW-0863">Zinc-finger</keyword>
<dbReference type="InterPro" id="IPR036770">
    <property type="entry name" value="Ankyrin_rpt-contain_sf"/>
</dbReference>
<feature type="coiled-coil region" evidence="4">
    <location>
        <begin position="612"/>
        <end position="639"/>
    </location>
</feature>
<feature type="region of interest" description="Disordered" evidence="5">
    <location>
        <begin position="1849"/>
        <end position="1871"/>
    </location>
</feature>
<dbReference type="SUPFAM" id="SSF103612">
    <property type="entry name" value="SBT domain"/>
    <property type="match status" value="1"/>
</dbReference>
<feature type="region of interest" description="Disordered" evidence="5">
    <location>
        <begin position="801"/>
        <end position="831"/>
    </location>
</feature>
<dbReference type="Gene3D" id="1.25.40.20">
    <property type="entry name" value="Ankyrin repeat-containing domain"/>
    <property type="match status" value="1"/>
</dbReference>
<comment type="caution">
    <text evidence="7">The sequence shown here is derived from an EMBL/GenBank/DDBJ whole genome shotgun (WGS) entry which is preliminary data.</text>
</comment>
<dbReference type="Gene3D" id="4.10.1100.10">
    <property type="entry name" value="Transcription factor, SBP-box domain"/>
    <property type="match status" value="1"/>
</dbReference>
<reference evidence="7 8" key="1">
    <citation type="journal article" date="2023" name="IScience">
        <title>Expanded male sex-determining region conserved during the evolution of homothallism in the green alga Volvox.</title>
        <authorList>
            <person name="Yamamoto K."/>
            <person name="Matsuzaki R."/>
            <person name="Mahakham W."/>
            <person name="Heman W."/>
            <person name="Sekimoto H."/>
            <person name="Kawachi M."/>
            <person name="Minakuchi Y."/>
            <person name="Toyoda A."/>
            <person name="Nozaki H."/>
        </authorList>
    </citation>
    <scope>NUCLEOTIDE SEQUENCE [LARGE SCALE GENOMIC DNA]</scope>
    <source>
        <strain evidence="7 8">NIES-4468</strain>
    </source>
</reference>
<organism evidence="7 8">
    <name type="scientific">Volvox africanus</name>
    <dbReference type="NCBI Taxonomy" id="51714"/>
    <lineage>
        <taxon>Eukaryota</taxon>
        <taxon>Viridiplantae</taxon>
        <taxon>Chlorophyta</taxon>
        <taxon>core chlorophytes</taxon>
        <taxon>Chlorophyceae</taxon>
        <taxon>CS clade</taxon>
        <taxon>Chlamydomonadales</taxon>
        <taxon>Volvocaceae</taxon>
        <taxon>Volvox</taxon>
    </lineage>
</organism>
<dbReference type="InterPro" id="IPR044817">
    <property type="entry name" value="SBP-like"/>
</dbReference>
<dbReference type="PROSITE" id="PS51141">
    <property type="entry name" value="ZF_SBP"/>
    <property type="match status" value="1"/>
</dbReference>
<feature type="compositionally biased region" description="Polar residues" evidence="5">
    <location>
        <begin position="132"/>
        <end position="141"/>
    </location>
</feature>
<feature type="region of interest" description="Disordered" evidence="5">
    <location>
        <begin position="108"/>
        <end position="156"/>
    </location>
</feature>
<feature type="region of interest" description="Disordered" evidence="5">
    <location>
        <begin position="750"/>
        <end position="787"/>
    </location>
</feature>
<evidence type="ECO:0000256" key="2">
    <source>
        <dbReference type="ARBA" id="ARBA00022771"/>
    </source>
</evidence>
<evidence type="ECO:0000259" key="6">
    <source>
        <dbReference type="PROSITE" id="PS51141"/>
    </source>
</evidence>
<evidence type="ECO:0000313" key="7">
    <source>
        <dbReference type="EMBL" id="GLI67695.1"/>
    </source>
</evidence>
<feature type="region of interest" description="Disordered" evidence="5">
    <location>
        <begin position="1125"/>
        <end position="1153"/>
    </location>
</feature>
<accession>A0ABQ5SCR2</accession>
<protein>
    <recommendedName>
        <fullName evidence="6">SBP-type domain-containing protein</fullName>
    </recommendedName>
</protein>
<feature type="compositionally biased region" description="Low complexity" evidence="5">
    <location>
        <begin position="808"/>
        <end position="827"/>
    </location>
</feature>
<keyword evidence="3" id="KW-0862">Zinc</keyword>
<feature type="domain" description="SBP-type" evidence="6">
    <location>
        <begin position="39"/>
        <end position="116"/>
    </location>
</feature>
<evidence type="ECO:0000256" key="4">
    <source>
        <dbReference type="SAM" id="Coils"/>
    </source>
</evidence>
<gene>
    <name evidence="7" type="ORF">VaNZ11_011961</name>
</gene>
<dbReference type="Proteomes" id="UP001165090">
    <property type="component" value="Unassembled WGS sequence"/>
</dbReference>
<feature type="compositionally biased region" description="Low complexity" evidence="5">
    <location>
        <begin position="1139"/>
        <end position="1153"/>
    </location>
</feature>
<keyword evidence="8" id="KW-1185">Reference proteome</keyword>
<keyword evidence="4" id="KW-0175">Coiled coil</keyword>
<dbReference type="PANTHER" id="PTHR31251:SF169">
    <property type="entry name" value="SQUAMOSA PROMOTER-BINDING-LIKE PROTEIN 8"/>
    <property type="match status" value="1"/>
</dbReference>
<dbReference type="PANTHER" id="PTHR31251">
    <property type="entry name" value="SQUAMOSA PROMOTER-BINDING-LIKE PROTEIN 4"/>
    <property type="match status" value="1"/>
</dbReference>